<dbReference type="InterPro" id="IPR020846">
    <property type="entry name" value="MFS_dom"/>
</dbReference>
<sequence length="508" mass="51631">MTDGVRLATPRGRALLAATALGSGMAFLDGTVVNVALPTIGRELDATLAQLQWTVNSYTLTLAALILLGGSLGDRLGRRRVYLAGVVWFTAASVLCALAPTAEVLIAARALQGIGGALLTPGALAILQTAVHPDDRPRAIGAWAGLTGVSGVIGPLLGGWLLEYDWRWVFAINVPLAALTMWLILASAPESRDEEAGGRFDVEGAVLGAVALGASTYALISWPDSGASALNAGMAVLSLAAAAGFLYRERVAAHPMVPLTLFSDRTFSGINLMTFAVYAGLSVVMFFLVLQLQVTLGWTPLEAGIATVPTTILMLLFSGRSADLAKRFGVRPPLITGSVCGAVGVALLVMIDDGDSYLLDVLPGVTLLGVGLTTLVPTLTATVMASAPQHLAGVASGVNNGVARAAGLLAVAALPAVAGLSGEAYADPDLLTDAYRIAMGVCAALLAGGAVAALTLRPRALTEPPATEPAAAAVGTDGAMPEPIARGARHEPTPAPCAAPGLPPSHGR</sequence>
<feature type="transmembrane region" description="Helical" evidence="6">
    <location>
        <begin position="357"/>
        <end position="381"/>
    </location>
</feature>
<accession>A0A4R4RA42</accession>
<evidence type="ECO:0000259" key="7">
    <source>
        <dbReference type="PROSITE" id="PS50850"/>
    </source>
</evidence>
<feature type="transmembrane region" description="Helical" evidence="6">
    <location>
        <begin position="434"/>
        <end position="456"/>
    </location>
</feature>
<dbReference type="PANTHER" id="PTHR42718:SF42">
    <property type="entry name" value="EXPORT PROTEIN"/>
    <property type="match status" value="1"/>
</dbReference>
<feature type="domain" description="Major facilitator superfamily (MFS) profile" evidence="7">
    <location>
        <begin position="15"/>
        <end position="461"/>
    </location>
</feature>
<dbReference type="SUPFAM" id="SSF103473">
    <property type="entry name" value="MFS general substrate transporter"/>
    <property type="match status" value="1"/>
</dbReference>
<feature type="transmembrane region" description="Helical" evidence="6">
    <location>
        <begin position="106"/>
        <end position="127"/>
    </location>
</feature>
<evidence type="ECO:0000256" key="4">
    <source>
        <dbReference type="ARBA" id="ARBA00023136"/>
    </source>
</evidence>
<comment type="caution">
    <text evidence="8">The sequence shown here is derived from an EMBL/GenBank/DDBJ whole genome shotgun (WGS) entry which is preliminary data.</text>
</comment>
<evidence type="ECO:0000256" key="1">
    <source>
        <dbReference type="ARBA" id="ARBA00004651"/>
    </source>
</evidence>
<protein>
    <submittedName>
        <fullName evidence="8">MFS transporter</fullName>
    </submittedName>
</protein>
<dbReference type="InterPro" id="IPR036259">
    <property type="entry name" value="MFS_trans_sf"/>
</dbReference>
<gene>
    <name evidence="8" type="ORF">E1212_28050</name>
</gene>
<dbReference type="Gene3D" id="1.20.1720.10">
    <property type="entry name" value="Multidrug resistance protein D"/>
    <property type="match status" value="1"/>
</dbReference>
<evidence type="ECO:0000256" key="2">
    <source>
        <dbReference type="ARBA" id="ARBA00022692"/>
    </source>
</evidence>
<evidence type="ECO:0000313" key="8">
    <source>
        <dbReference type="EMBL" id="TDC45906.1"/>
    </source>
</evidence>
<feature type="transmembrane region" description="Helical" evidence="6">
    <location>
        <begin position="168"/>
        <end position="188"/>
    </location>
</feature>
<evidence type="ECO:0000313" key="9">
    <source>
        <dbReference type="Proteomes" id="UP000295621"/>
    </source>
</evidence>
<dbReference type="RefSeq" id="WP_131988670.1">
    <property type="nucleotide sequence ID" value="NZ_SMKL01000116.1"/>
</dbReference>
<feature type="transmembrane region" description="Helical" evidence="6">
    <location>
        <begin position="50"/>
        <end position="69"/>
    </location>
</feature>
<dbReference type="CDD" id="cd17321">
    <property type="entry name" value="MFS_MMR_MDR_like"/>
    <property type="match status" value="1"/>
</dbReference>
<feature type="region of interest" description="Disordered" evidence="5">
    <location>
        <begin position="463"/>
        <end position="508"/>
    </location>
</feature>
<keyword evidence="4 6" id="KW-0472">Membrane</keyword>
<keyword evidence="3 6" id="KW-1133">Transmembrane helix</keyword>
<reference evidence="8 9" key="1">
    <citation type="submission" date="2019-02" db="EMBL/GenBank/DDBJ databases">
        <title>Draft genome sequences of novel Actinobacteria.</title>
        <authorList>
            <person name="Sahin N."/>
            <person name="Ay H."/>
            <person name="Saygin H."/>
        </authorList>
    </citation>
    <scope>NUCLEOTIDE SEQUENCE [LARGE SCALE GENOMIC DNA]</scope>
    <source>
        <strain evidence="8 9">KC603</strain>
    </source>
</reference>
<feature type="transmembrane region" description="Helical" evidence="6">
    <location>
        <begin position="296"/>
        <end position="317"/>
    </location>
</feature>
<comment type="subcellular location">
    <subcellularLocation>
        <location evidence="1">Cell membrane</location>
        <topology evidence="1">Multi-pass membrane protein</topology>
    </subcellularLocation>
</comment>
<dbReference type="EMBL" id="SMKL01000116">
    <property type="protein sequence ID" value="TDC45906.1"/>
    <property type="molecule type" value="Genomic_DNA"/>
</dbReference>
<dbReference type="PROSITE" id="PS50850">
    <property type="entry name" value="MFS"/>
    <property type="match status" value="1"/>
</dbReference>
<feature type="transmembrane region" description="Helical" evidence="6">
    <location>
        <begin position="226"/>
        <end position="247"/>
    </location>
</feature>
<dbReference type="GO" id="GO:0005886">
    <property type="term" value="C:plasma membrane"/>
    <property type="evidence" value="ECO:0007669"/>
    <property type="project" value="UniProtKB-SubCell"/>
</dbReference>
<feature type="transmembrane region" description="Helical" evidence="6">
    <location>
        <begin position="268"/>
        <end position="290"/>
    </location>
</feature>
<feature type="compositionally biased region" description="Low complexity" evidence="5">
    <location>
        <begin position="463"/>
        <end position="473"/>
    </location>
</feature>
<keyword evidence="9" id="KW-1185">Reference proteome</keyword>
<feature type="transmembrane region" description="Helical" evidence="6">
    <location>
        <begin position="200"/>
        <end position="220"/>
    </location>
</feature>
<proteinExistence type="predicted"/>
<feature type="compositionally biased region" description="Pro residues" evidence="5">
    <location>
        <begin position="493"/>
        <end position="508"/>
    </location>
</feature>
<evidence type="ECO:0000256" key="6">
    <source>
        <dbReference type="SAM" id="Phobius"/>
    </source>
</evidence>
<keyword evidence="2 6" id="KW-0812">Transmembrane</keyword>
<dbReference type="OrthoDB" id="7375466at2"/>
<organism evidence="8 9">
    <name type="scientific">Jiangella ureilytica</name>
    <dbReference type="NCBI Taxonomy" id="2530374"/>
    <lineage>
        <taxon>Bacteria</taxon>
        <taxon>Bacillati</taxon>
        <taxon>Actinomycetota</taxon>
        <taxon>Actinomycetes</taxon>
        <taxon>Jiangellales</taxon>
        <taxon>Jiangellaceae</taxon>
        <taxon>Jiangella</taxon>
    </lineage>
</organism>
<dbReference type="GO" id="GO:0022857">
    <property type="term" value="F:transmembrane transporter activity"/>
    <property type="evidence" value="ECO:0007669"/>
    <property type="project" value="InterPro"/>
</dbReference>
<dbReference type="InterPro" id="IPR011701">
    <property type="entry name" value="MFS"/>
</dbReference>
<feature type="transmembrane region" description="Helical" evidence="6">
    <location>
        <begin position="81"/>
        <end position="100"/>
    </location>
</feature>
<feature type="transmembrane region" description="Helical" evidence="6">
    <location>
        <begin position="329"/>
        <end position="351"/>
    </location>
</feature>
<dbReference type="Pfam" id="PF07690">
    <property type="entry name" value="MFS_1"/>
    <property type="match status" value="1"/>
</dbReference>
<feature type="transmembrane region" description="Helical" evidence="6">
    <location>
        <begin position="402"/>
        <end position="422"/>
    </location>
</feature>
<dbReference type="Gene3D" id="1.20.1250.20">
    <property type="entry name" value="MFS general substrate transporter like domains"/>
    <property type="match status" value="1"/>
</dbReference>
<evidence type="ECO:0000256" key="3">
    <source>
        <dbReference type="ARBA" id="ARBA00022989"/>
    </source>
</evidence>
<dbReference type="Proteomes" id="UP000295621">
    <property type="component" value="Unassembled WGS sequence"/>
</dbReference>
<name>A0A4R4RA42_9ACTN</name>
<dbReference type="PANTHER" id="PTHR42718">
    <property type="entry name" value="MAJOR FACILITATOR SUPERFAMILY MULTIDRUG TRANSPORTER MFSC"/>
    <property type="match status" value="1"/>
</dbReference>
<dbReference type="AlphaFoldDB" id="A0A4R4RA42"/>
<evidence type="ECO:0000256" key="5">
    <source>
        <dbReference type="SAM" id="MobiDB-lite"/>
    </source>
</evidence>
<feature type="transmembrane region" description="Helical" evidence="6">
    <location>
        <begin position="139"/>
        <end position="162"/>
    </location>
</feature>